<keyword evidence="2" id="KW-0472">Membrane</keyword>
<dbReference type="KEGG" id="nps:KRR39_12800"/>
<proteinExistence type="inferred from homology"/>
<gene>
    <name evidence="4" type="ORF">KRR39_12800</name>
</gene>
<dbReference type="AlphaFoldDB" id="A0A975SVA6"/>
<protein>
    <submittedName>
        <fullName evidence="4">Glycosyltransferase family 2 protein</fullName>
    </submittedName>
</protein>
<keyword evidence="5" id="KW-1185">Reference proteome</keyword>
<name>A0A975SVA6_9ACTN</name>
<keyword evidence="2" id="KW-1133">Transmembrane helix</keyword>
<comment type="similarity">
    <text evidence="1">Belongs to the glycosyltransferase 2 family.</text>
</comment>
<dbReference type="Pfam" id="PF00535">
    <property type="entry name" value="Glycos_transf_2"/>
    <property type="match status" value="1"/>
</dbReference>
<evidence type="ECO:0000259" key="3">
    <source>
        <dbReference type="Pfam" id="PF00535"/>
    </source>
</evidence>
<evidence type="ECO:0000313" key="5">
    <source>
        <dbReference type="Proteomes" id="UP000683575"/>
    </source>
</evidence>
<dbReference type="PANTHER" id="PTHR48090">
    <property type="entry name" value="UNDECAPRENYL-PHOSPHATE 4-DEOXY-4-FORMAMIDO-L-ARABINOSE TRANSFERASE-RELATED"/>
    <property type="match status" value="1"/>
</dbReference>
<organism evidence="4 5">
    <name type="scientific">Nocardioides panacis</name>
    <dbReference type="NCBI Taxonomy" id="2849501"/>
    <lineage>
        <taxon>Bacteria</taxon>
        <taxon>Bacillati</taxon>
        <taxon>Actinomycetota</taxon>
        <taxon>Actinomycetes</taxon>
        <taxon>Propionibacteriales</taxon>
        <taxon>Nocardioidaceae</taxon>
        <taxon>Nocardioides</taxon>
    </lineage>
</organism>
<feature type="transmembrane region" description="Helical" evidence="2">
    <location>
        <begin position="264"/>
        <end position="287"/>
    </location>
</feature>
<accession>A0A975SVA6</accession>
<dbReference type="CDD" id="cd04179">
    <property type="entry name" value="DPM_DPG-synthase_like"/>
    <property type="match status" value="1"/>
</dbReference>
<dbReference type="InterPro" id="IPR001173">
    <property type="entry name" value="Glyco_trans_2-like"/>
</dbReference>
<dbReference type="PANTHER" id="PTHR48090:SF7">
    <property type="entry name" value="RFBJ PROTEIN"/>
    <property type="match status" value="1"/>
</dbReference>
<dbReference type="RefSeq" id="WP_216937401.1">
    <property type="nucleotide sequence ID" value="NZ_CP077062.1"/>
</dbReference>
<reference evidence="4" key="1">
    <citation type="submission" date="2021-06" db="EMBL/GenBank/DDBJ databases">
        <title>Complete genome sequence of Nocardioides sp. G188.</title>
        <authorList>
            <person name="Im W.-T."/>
        </authorList>
    </citation>
    <scope>NUCLEOTIDE SEQUENCE</scope>
    <source>
        <strain evidence="4">G188</strain>
    </source>
</reference>
<dbReference type="InterPro" id="IPR050256">
    <property type="entry name" value="Glycosyltransferase_2"/>
</dbReference>
<dbReference type="EMBL" id="CP077062">
    <property type="protein sequence ID" value="QWZ06466.1"/>
    <property type="molecule type" value="Genomic_DNA"/>
</dbReference>
<keyword evidence="2" id="KW-0812">Transmembrane</keyword>
<evidence type="ECO:0000313" key="4">
    <source>
        <dbReference type="EMBL" id="QWZ06466.1"/>
    </source>
</evidence>
<dbReference type="Proteomes" id="UP000683575">
    <property type="component" value="Chromosome"/>
</dbReference>
<feature type="domain" description="Glycosyltransferase 2-like" evidence="3">
    <location>
        <begin position="11"/>
        <end position="154"/>
    </location>
</feature>
<evidence type="ECO:0000256" key="2">
    <source>
        <dbReference type="SAM" id="Phobius"/>
    </source>
</evidence>
<evidence type="ECO:0000256" key="1">
    <source>
        <dbReference type="ARBA" id="ARBA00006739"/>
    </source>
</evidence>
<feature type="transmembrane region" description="Helical" evidence="2">
    <location>
        <begin position="232"/>
        <end position="252"/>
    </location>
</feature>
<sequence>MPDSSTTVVAIVPCLDEEATVGAVVRDLIAAVPGITVYVFDNGSTDRTVERAAEAGAVVRHETRRGKGNVVRRAFGDLQADVFVLIDGDDTYDVSALPGMIALLHSGPYDQVVGVRREDGASAYRPGHASGNSFFNAVVSRLFGEPVQDMLTGYRVLSERFVKSFPVRSRGFEVETEMTVHSVGLRVPTVYVEVGFKDRPPGSESKLRTYHDGFRILGLILRLARYERPQPFHAAVAVVLALVSLVLGLPVILEYFDTGLVRRFPTAILASSIAVIAVLALIMGMLLEANRRVRDEGARLAYLRFPPPEHK</sequence>